<comment type="caution">
    <text evidence="8">The sequence shown here is derived from an EMBL/GenBank/DDBJ whole genome shotgun (WGS) entry which is preliminary data.</text>
</comment>
<name>A0ABQ8TAN7_PERAM</name>
<evidence type="ECO:0000256" key="1">
    <source>
        <dbReference type="ARBA" id="ARBA00001013"/>
    </source>
</evidence>
<evidence type="ECO:0000256" key="6">
    <source>
        <dbReference type="RuleBase" id="RU361188"/>
    </source>
</evidence>
<evidence type="ECO:0000256" key="3">
    <source>
        <dbReference type="ARBA" id="ARBA00012658"/>
    </source>
</evidence>
<keyword evidence="6" id="KW-0746">Sphingolipid metabolism</keyword>
<keyword evidence="5 6" id="KW-0378">Hydrolase</keyword>
<evidence type="ECO:0000313" key="9">
    <source>
        <dbReference type="Proteomes" id="UP001148838"/>
    </source>
</evidence>
<evidence type="ECO:0000256" key="5">
    <source>
        <dbReference type="ARBA" id="ARBA00022801"/>
    </source>
</evidence>
<proteinExistence type="inferred from homology"/>
<dbReference type="PANTHER" id="PTHR11069">
    <property type="entry name" value="GLUCOSYLCERAMIDASE"/>
    <property type="match status" value="1"/>
</dbReference>
<dbReference type="SUPFAM" id="SSF51445">
    <property type="entry name" value="(Trans)glycosidases"/>
    <property type="match status" value="1"/>
</dbReference>
<comment type="catalytic activity">
    <reaction evidence="1">
        <text>a beta-D-glucosyl-(1&lt;-&gt;1')-N-acylsphing-4-enine + H2O = an N-acylsphing-4-enine + D-glucose</text>
        <dbReference type="Rhea" id="RHEA:13269"/>
        <dbReference type="ChEBI" id="CHEBI:4167"/>
        <dbReference type="ChEBI" id="CHEBI:15377"/>
        <dbReference type="ChEBI" id="CHEBI:22801"/>
        <dbReference type="ChEBI" id="CHEBI:52639"/>
        <dbReference type="EC" id="3.2.1.45"/>
    </reaction>
    <physiologicalReaction direction="left-to-right" evidence="1">
        <dbReference type="Rhea" id="RHEA:13270"/>
    </physiologicalReaction>
</comment>
<keyword evidence="6" id="KW-0443">Lipid metabolism</keyword>
<dbReference type="SUPFAM" id="SSF51011">
    <property type="entry name" value="Glycosyl hydrolase domain"/>
    <property type="match status" value="1"/>
</dbReference>
<dbReference type="InterPro" id="IPR017853">
    <property type="entry name" value="GH"/>
</dbReference>
<feature type="domain" description="Glycosyl hydrolase family 30 TIM-barrel" evidence="7">
    <location>
        <begin position="91"/>
        <end position="227"/>
    </location>
</feature>
<dbReference type="InterPro" id="IPR033453">
    <property type="entry name" value="Glyco_hydro_30_TIM-barrel"/>
</dbReference>
<dbReference type="Proteomes" id="UP001148838">
    <property type="component" value="Unassembled WGS sequence"/>
</dbReference>
<comment type="similarity">
    <text evidence="2 6">Belongs to the glycosyl hydrolase 30 family.</text>
</comment>
<dbReference type="Pfam" id="PF02055">
    <property type="entry name" value="Glyco_hydro_30"/>
    <property type="match status" value="1"/>
</dbReference>
<evidence type="ECO:0000256" key="2">
    <source>
        <dbReference type="ARBA" id="ARBA00005382"/>
    </source>
</evidence>
<evidence type="ECO:0000259" key="7">
    <source>
        <dbReference type="Pfam" id="PF02055"/>
    </source>
</evidence>
<dbReference type="PRINTS" id="PR00843">
    <property type="entry name" value="GLHYDRLASE30"/>
</dbReference>
<sequence length="269" mass="31387">MLPVYGTSEADRCVKRKYGYDSFVCVCNATYCDELHPFPTKLLKEGRYLHYVSSREGKRLESTLSEFKEVTRSEETALFRTNTSVRYQKVLGFGGAMSDSAALNIASLSRTAQEKLLRQYFAPEGAEYNIIRIPMGGTDFSRRHYIYANDQENLNLTNFNLTEEDLLYKIPIVKRAIHMSVRNISLCTTSWTSPSWMKEPRNVTGFSTRLRDEFYQLYADYYVRYLPQEMNLSQQGVYKDFVYFSEEKIFIAQYRIISEAWNTKLRGSE</sequence>
<dbReference type="InterPro" id="IPR001139">
    <property type="entry name" value="Glyco_hydro_30"/>
</dbReference>
<keyword evidence="9" id="KW-1185">Reference proteome</keyword>
<reference evidence="8 9" key="1">
    <citation type="journal article" date="2022" name="Allergy">
        <title>Genome assembly and annotation of Periplaneta americana reveal a comprehensive cockroach allergen profile.</title>
        <authorList>
            <person name="Wang L."/>
            <person name="Xiong Q."/>
            <person name="Saelim N."/>
            <person name="Wang L."/>
            <person name="Nong W."/>
            <person name="Wan A.T."/>
            <person name="Shi M."/>
            <person name="Liu X."/>
            <person name="Cao Q."/>
            <person name="Hui J.H.L."/>
            <person name="Sookrung N."/>
            <person name="Leung T.F."/>
            <person name="Tungtrongchitr A."/>
            <person name="Tsui S.K.W."/>
        </authorList>
    </citation>
    <scope>NUCLEOTIDE SEQUENCE [LARGE SCALE GENOMIC DNA]</scope>
    <source>
        <strain evidence="8">PWHHKU_190912</strain>
    </source>
</reference>
<protein>
    <recommendedName>
        <fullName evidence="3 6">Glucosylceramidase</fullName>
        <ecNumber evidence="3 6">3.2.1.45</ecNumber>
    </recommendedName>
</protein>
<dbReference type="EC" id="3.2.1.45" evidence="3 6"/>
<keyword evidence="6" id="KW-0326">Glycosidase</keyword>
<evidence type="ECO:0000313" key="8">
    <source>
        <dbReference type="EMBL" id="KAJ4442942.1"/>
    </source>
</evidence>
<organism evidence="8 9">
    <name type="scientific">Periplaneta americana</name>
    <name type="common">American cockroach</name>
    <name type="synonym">Blatta americana</name>
    <dbReference type="NCBI Taxonomy" id="6978"/>
    <lineage>
        <taxon>Eukaryota</taxon>
        <taxon>Metazoa</taxon>
        <taxon>Ecdysozoa</taxon>
        <taxon>Arthropoda</taxon>
        <taxon>Hexapoda</taxon>
        <taxon>Insecta</taxon>
        <taxon>Pterygota</taxon>
        <taxon>Neoptera</taxon>
        <taxon>Polyneoptera</taxon>
        <taxon>Dictyoptera</taxon>
        <taxon>Blattodea</taxon>
        <taxon>Blattoidea</taxon>
        <taxon>Blattidae</taxon>
        <taxon>Blattinae</taxon>
        <taxon>Periplaneta</taxon>
    </lineage>
</organism>
<dbReference type="EMBL" id="JAJSOF020000013">
    <property type="protein sequence ID" value="KAJ4442942.1"/>
    <property type="molecule type" value="Genomic_DNA"/>
</dbReference>
<gene>
    <name evidence="8" type="ORF">ANN_04540</name>
</gene>
<accession>A0ABQ8TAN7</accession>
<dbReference type="Gene3D" id="3.20.20.80">
    <property type="entry name" value="Glycosidases"/>
    <property type="match status" value="1"/>
</dbReference>
<evidence type="ECO:0000256" key="4">
    <source>
        <dbReference type="ARBA" id="ARBA00022729"/>
    </source>
</evidence>
<dbReference type="PANTHER" id="PTHR11069:SF23">
    <property type="entry name" value="LYSOSOMAL ACID GLUCOSYLCERAMIDASE"/>
    <property type="match status" value="1"/>
</dbReference>
<keyword evidence="4" id="KW-0732">Signal</keyword>